<keyword evidence="2" id="KW-1185">Reference proteome</keyword>
<accession>A0ABN6P5Y0</accession>
<dbReference type="EMBL" id="AP025637">
    <property type="protein sequence ID" value="BDG74068.1"/>
    <property type="molecule type" value="Genomic_DNA"/>
</dbReference>
<proteinExistence type="predicted"/>
<name>A0ABN6P5Y0_9PROT</name>
<organism evidence="1 2">
    <name type="scientific">Roseomonas fluvialis</name>
    <dbReference type="NCBI Taxonomy" id="1750527"/>
    <lineage>
        <taxon>Bacteria</taxon>
        <taxon>Pseudomonadati</taxon>
        <taxon>Pseudomonadota</taxon>
        <taxon>Alphaproteobacteria</taxon>
        <taxon>Acetobacterales</taxon>
        <taxon>Roseomonadaceae</taxon>
        <taxon>Roseomonas</taxon>
    </lineage>
</organism>
<dbReference type="Proteomes" id="UP000831327">
    <property type="component" value="Chromosome"/>
</dbReference>
<gene>
    <name evidence="1" type="ORF">Rmf_39970</name>
</gene>
<protein>
    <submittedName>
        <fullName evidence="1">Uncharacterized protein</fullName>
    </submittedName>
</protein>
<evidence type="ECO:0000313" key="2">
    <source>
        <dbReference type="Proteomes" id="UP000831327"/>
    </source>
</evidence>
<sequence>MHETLCAMEPMNNGTPYEMSVGRTVIAFSQIERMLDYIVGVAINYGGFPRPNGPYPRLLGAKIKFVKSAFAGCDLLVPFAAGGEHLLARVLEAADDRNWLVHAAEIDAPGRGLHLEMLKFAELRYERVQRKLTSKDLLAIPERAQRLNSELGDFVSEIIDAASRSNR</sequence>
<evidence type="ECO:0000313" key="1">
    <source>
        <dbReference type="EMBL" id="BDG74068.1"/>
    </source>
</evidence>
<reference evidence="1 2" key="1">
    <citation type="journal article" date="2016" name="Microbes Environ.">
        <title>Phylogenetically diverse aerobic anoxygenic phototrophic bacteria isolated from epilithic biofilms in Tama river, Japan.</title>
        <authorList>
            <person name="Hirose S."/>
            <person name="Matsuura K."/>
            <person name="Haruta S."/>
        </authorList>
    </citation>
    <scope>NUCLEOTIDE SEQUENCE [LARGE SCALE GENOMIC DNA]</scope>
    <source>
        <strain evidence="1 2">S08</strain>
    </source>
</reference>